<comment type="caution">
    <text evidence="7">The sequence shown here is derived from an EMBL/GenBank/DDBJ whole genome shotgun (WGS) entry which is preliminary data.</text>
</comment>
<dbReference type="EMBL" id="BBVC01000016">
    <property type="protein sequence ID" value="GAO97758.1"/>
    <property type="molecule type" value="Genomic_DNA"/>
</dbReference>
<keyword evidence="4" id="KW-0175">Coiled coil</keyword>
<evidence type="ECO:0000259" key="6">
    <source>
        <dbReference type="PROSITE" id="PS50893"/>
    </source>
</evidence>
<dbReference type="InterPro" id="IPR027417">
    <property type="entry name" value="P-loop_NTPase"/>
</dbReference>
<feature type="domain" description="ABC transporter" evidence="6">
    <location>
        <begin position="297"/>
        <end position="486"/>
    </location>
</feature>
<dbReference type="CDD" id="cd03221">
    <property type="entry name" value="ABCF_EF-3"/>
    <property type="match status" value="2"/>
</dbReference>
<dbReference type="InterPro" id="IPR003593">
    <property type="entry name" value="AAA+_ATPase"/>
</dbReference>
<feature type="domain" description="ABC transporter" evidence="6">
    <location>
        <begin position="26"/>
        <end position="219"/>
    </location>
</feature>
<evidence type="ECO:0000256" key="3">
    <source>
        <dbReference type="ARBA" id="ARBA00022840"/>
    </source>
</evidence>
<dbReference type="InterPro" id="IPR050611">
    <property type="entry name" value="ABCF"/>
</dbReference>
<evidence type="ECO:0000256" key="5">
    <source>
        <dbReference type="SAM" id="MobiDB-lite"/>
    </source>
</evidence>
<dbReference type="InterPro" id="IPR017871">
    <property type="entry name" value="ABC_transporter-like_CS"/>
</dbReference>
<organism evidence="7 8">
    <name type="scientific">Caedimonas varicaedens</name>
    <dbReference type="NCBI Taxonomy" id="1629334"/>
    <lineage>
        <taxon>Bacteria</taxon>
        <taxon>Pseudomonadati</taxon>
        <taxon>Pseudomonadota</taxon>
        <taxon>Alphaproteobacteria</taxon>
        <taxon>Holosporales</taxon>
        <taxon>Caedimonadaceae</taxon>
        <taxon>Caedimonas</taxon>
    </lineage>
</organism>
<evidence type="ECO:0000313" key="8">
    <source>
        <dbReference type="Proteomes" id="UP000036771"/>
    </source>
</evidence>
<evidence type="ECO:0000256" key="1">
    <source>
        <dbReference type="ARBA" id="ARBA00022737"/>
    </source>
</evidence>
<dbReference type="STRING" id="1629334.Cva_00398"/>
<dbReference type="Proteomes" id="UP000036771">
    <property type="component" value="Unassembled WGS sequence"/>
</dbReference>
<dbReference type="PANTHER" id="PTHR19211:SF14">
    <property type="entry name" value="ATP-BINDING CASSETTE SUB-FAMILY F MEMBER 1"/>
    <property type="match status" value="1"/>
</dbReference>
<dbReference type="PROSITE" id="PS00211">
    <property type="entry name" value="ABC_TRANSPORTER_1"/>
    <property type="match status" value="1"/>
</dbReference>
<feature type="coiled-coil region" evidence="4">
    <location>
        <begin position="196"/>
        <end position="223"/>
    </location>
</feature>
<keyword evidence="1" id="KW-0677">Repeat</keyword>
<dbReference type="SUPFAM" id="SSF52540">
    <property type="entry name" value="P-loop containing nucleoside triphosphate hydrolases"/>
    <property type="match status" value="2"/>
</dbReference>
<evidence type="ECO:0000256" key="2">
    <source>
        <dbReference type="ARBA" id="ARBA00022741"/>
    </source>
</evidence>
<dbReference type="GO" id="GO:0005524">
    <property type="term" value="F:ATP binding"/>
    <property type="evidence" value="ECO:0007669"/>
    <property type="project" value="UniProtKB-KW"/>
</dbReference>
<protein>
    <submittedName>
        <fullName evidence="7">Putative ABC transporter ATP-binding protein YheS</fullName>
    </submittedName>
</protein>
<accession>A0A0K8MC09</accession>
<feature type="region of interest" description="Disordered" evidence="5">
    <location>
        <begin position="241"/>
        <end position="263"/>
    </location>
</feature>
<keyword evidence="3 7" id="KW-0067">ATP-binding</keyword>
<reference evidence="7 8" key="1">
    <citation type="submission" date="2015-03" db="EMBL/GenBank/DDBJ databases">
        <title>Caedibacter varicaedens, whole genome shotgun sequence.</title>
        <authorList>
            <person name="Suzuki H."/>
            <person name="Dapper A.L."/>
            <person name="Gibson A.K."/>
            <person name="Jackson C."/>
            <person name="Lee H."/>
            <person name="Pejaver V.R."/>
            <person name="Doak T."/>
            <person name="Lynch M."/>
        </authorList>
    </citation>
    <scope>NUCLEOTIDE SEQUENCE [LARGE SCALE GENOMIC DNA]</scope>
</reference>
<proteinExistence type="predicted"/>
<dbReference type="InterPro" id="IPR003439">
    <property type="entry name" value="ABC_transporter-like_ATP-bd"/>
</dbReference>
<dbReference type="GO" id="GO:0016887">
    <property type="term" value="F:ATP hydrolysis activity"/>
    <property type="evidence" value="ECO:0007669"/>
    <property type="project" value="InterPro"/>
</dbReference>
<evidence type="ECO:0000256" key="4">
    <source>
        <dbReference type="SAM" id="Coils"/>
    </source>
</evidence>
<dbReference type="Gene3D" id="3.40.50.300">
    <property type="entry name" value="P-loop containing nucleotide triphosphate hydrolases"/>
    <property type="match status" value="3"/>
</dbReference>
<keyword evidence="8" id="KW-1185">Reference proteome</keyword>
<name>A0A0K8MC09_9PROT</name>
<sequence>MYSLILSVPVLPLLFLCEILMTHQLLLIKDISVVLPHKTLFTGFNAHIYEGNKIALIGRNGSGKTTLLDILQGRQEPSEGKIYTSGGTTFGYVPQMIEEMNRFSGGQKFQHALNQALKEKPSILCLDEPTNHLDSNHRRSLMRMLCNYNRALIIVSHDVELLQTCIDTFWHIDPKGRIHIFSGTYDDYFYYWHKQEKALEEKLKQLERHKKQTHQDLMREQERAKKRKLYGEKKYADDKMALRSAQGRGQSTSNKNRKRIGNEKDNIFQQLDNVYIPEVIHPKFSLEATHGSSKTLVSIHDGSCGYGQSPLLQNINLSLGYQERLAIIGDNGSGKSTLLKAILGVPDINRTGDWIIPKQEHIGYLDQHYGTLDPHKTVFETIHHLKTSWSPAEIRRFLNDFLFRKNEEVDALVHTLSGGEKARLSLAQIAAKTPKLLILDEMTNNLDLETRAHVIQVLQSFPSALITVSHDHDFLKEINIGKQYNL</sequence>
<gene>
    <name evidence="7" type="primary">yheS_1</name>
    <name evidence="7" type="ORF">Cva_00398</name>
</gene>
<dbReference type="Pfam" id="PF00005">
    <property type="entry name" value="ABC_tran"/>
    <property type="match status" value="2"/>
</dbReference>
<dbReference type="SMART" id="SM00382">
    <property type="entry name" value="AAA"/>
    <property type="match status" value="2"/>
</dbReference>
<dbReference type="PROSITE" id="PS50893">
    <property type="entry name" value="ABC_TRANSPORTER_2"/>
    <property type="match status" value="2"/>
</dbReference>
<keyword evidence="2" id="KW-0547">Nucleotide-binding</keyword>
<dbReference type="PANTHER" id="PTHR19211">
    <property type="entry name" value="ATP-BINDING TRANSPORT PROTEIN-RELATED"/>
    <property type="match status" value="1"/>
</dbReference>
<evidence type="ECO:0000313" key="7">
    <source>
        <dbReference type="EMBL" id="GAO97758.1"/>
    </source>
</evidence>
<dbReference type="AlphaFoldDB" id="A0A0K8MC09"/>